<evidence type="ECO:0000313" key="5">
    <source>
        <dbReference type="EMBL" id="BAM80762.1"/>
    </source>
</evidence>
<feature type="region of interest" description="Disordered" evidence="3">
    <location>
        <begin position="1"/>
        <end position="25"/>
    </location>
</feature>
<dbReference type="InterPro" id="IPR034904">
    <property type="entry name" value="FSCA_dom_sf"/>
</dbReference>
<dbReference type="GeneID" id="16994590"/>
<dbReference type="OrthoDB" id="2746at2759"/>
<dbReference type="SUPFAM" id="SSF117916">
    <property type="entry name" value="Fe-S cluster assembly (FSCA) domain-like"/>
    <property type="match status" value="1"/>
</dbReference>
<dbReference type="PANTHER" id="PTHR12377:SF0">
    <property type="entry name" value="CYTOSOLIC IRON-SULFUR ASSEMBLY COMPONENT 2B"/>
    <property type="match status" value="1"/>
</dbReference>
<accession>M1VDD8</accession>
<evidence type="ECO:0000259" key="4">
    <source>
        <dbReference type="Pfam" id="PF01883"/>
    </source>
</evidence>
<dbReference type="RefSeq" id="XP_005536798.1">
    <property type="nucleotide sequence ID" value="XM_005536741.1"/>
</dbReference>
<comment type="similarity">
    <text evidence="1">Belongs to the MIP18 family.</text>
</comment>
<keyword evidence="2" id="KW-0159">Chromosome partition</keyword>
<evidence type="ECO:0000313" key="6">
    <source>
        <dbReference type="Proteomes" id="UP000007014"/>
    </source>
</evidence>
<dbReference type="GO" id="GO:0007059">
    <property type="term" value="P:chromosome segregation"/>
    <property type="evidence" value="ECO:0007669"/>
    <property type="project" value="UniProtKB-KW"/>
</dbReference>
<dbReference type="Pfam" id="PF01883">
    <property type="entry name" value="FeS_assembly_P"/>
    <property type="match status" value="1"/>
</dbReference>
<dbReference type="GO" id="GO:0051604">
    <property type="term" value="P:protein maturation"/>
    <property type="evidence" value="ECO:0007669"/>
    <property type="project" value="InterPro"/>
</dbReference>
<dbReference type="KEGG" id="cme:CYME_CML160C"/>
<evidence type="ECO:0000256" key="3">
    <source>
        <dbReference type="SAM" id="MobiDB-lite"/>
    </source>
</evidence>
<proteinExistence type="inferred from homology"/>
<dbReference type="PANTHER" id="PTHR12377">
    <property type="entry name" value="CYTOSOLIC IRON-SULFUR ASSEMBLY COMPONENT 2B-RELATED"/>
    <property type="match status" value="1"/>
</dbReference>
<gene>
    <name evidence="5" type="ORF">CYME_CML160C</name>
</gene>
<keyword evidence="6" id="KW-1185">Reference proteome</keyword>
<dbReference type="Proteomes" id="UP000007014">
    <property type="component" value="Chromosome 12"/>
</dbReference>
<evidence type="ECO:0000256" key="1">
    <source>
        <dbReference type="ARBA" id="ARBA00010381"/>
    </source>
</evidence>
<dbReference type="InterPro" id="IPR002744">
    <property type="entry name" value="MIP18-like"/>
</dbReference>
<dbReference type="STRING" id="280699.M1VDD8"/>
<sequence length="163" mass="18005">MPLDNAAPTVHQVDRSTRKWPPAPGTPFTAQVFEAIRDIRDPEHPNTLEELAVVTPESVSESSRRRFLLVSFTPTVPHCSLAALIGLCIRQRLVDLGLSPTCVSALPEVGKSPYALRLKVLVTPDTHVHWQEITKQLNDKERVLAALENAQLSSMVRGCMPLP</sequence>
<dbReference type="Gramene" id="CML160CT">
    <property type="protein sequence ID" value="CML160CT"/>
    <property type="gene ID" value="CML160C"/>
</dbReference>
<name>M1VDD8_CYAM1</name>
<dbReference type="OMA" id="NQCISAR"/>
<dbReference type="AlphaFoldDB" id="M1VDD8"/>
<dbReference type="HOGENOM" id="CLU_075876_4_2_1"/>
<protein>
    <recommendedName>
        <fullName evidence="4">MIP18 family-like domain-containing protein</fullName>
    </recommendedName>
</protein>
<reference evidence="5 6" key="1">
    <citation type="journal article" date="2004" name="Nature">
        <title>Genome sequence of the ultrasmall unicellular red alga Cyanidioschyzon merolae 10D.</title>
        <authorList>
            <person name="Matsuzaki M."/>
            <person name="Misumi O."/>
            <person name="Shin-i T."/>
            <person name="Maruyama S."/>
            <person name="Takahara M."/>
            <person name="Miyagishima S."/>
            <person name="Mori T."/>
            <person name="Nishida K."/>
            <person name="Yagisawa F."/>
            <person name="Nishida K."/>
            <person name="Yoshida Y."/>
            <person name="Nishimura Y."/>
            <person name="Nakao S."/>
            <person name="Kobayashi T."/>
            <person name="Momoyama Y."/>
            <person name="Higashiyama T."/>
            <person name="Minoda A."/>
            <person name="Sano M."/>
            <person name="Nomoto H."/>
            <person name="Oishi K."/>
            <person name="Hayashi H."/>
            <person name="Ohta F."/>
            <person name="Nishizaka S."/>
            <person name="Haga S."/>
            <person name="Miura S."/>
            <person name="Morishita T."/>
            <person name="Kabeya Y."/>
            <person name="Terasawa K."/>
            <person name="Suzuki Y."/>
            <person name="Ishii Y."/>
            <person name="Asakawa S."/>
            <person name="Takano H."/>
            <person name="Ohta N."/>
            <person name="Kuroiwa H."/>
            <person name="Tanaka K."/>
            <person name="Shimizu N."/>
            <person name="Sugano S."/>
            <person name="Sato N."/>
            <person name="Nozaki H."/>
            <person name="Ogasawara N."/>
            <person name="Kohara Y."/>
            <person name="Kuroiwa T."/>
        </authorList>
    </citation>
    <scope>NUCLEOTIDE SEQUENCE [LARGE SCALE GENOMIC DNA]</scope>
    <source>
        <strain evidence="5 6">10D</strain>
    </source>
</reference>
<dbReference type="Gene3D" id="6.10.250.1280">
    <property type="match status" value="1"/>
</dbReference>
<dbReference type="EMBL" id="AP006494">
    <property type="protein sequence ID" value="BAM80762.1"/>
    <property type="molecule type" value="Genomic_DNA"/>
</dbReference>
<reference evidence="5 6" key="2">
    <citation type="journal article" date="2007" name="BMC Biol.">
        <title>A 100%-complete sequence reveals unusually simple genomic features in the hot-spring red alga Cyanidioschyzon merolae.</title>
        <authorList>
            <person name="Nozaki H."/>
            <person name="Takano H."/>
            <person name="Misumi O."/>
            <person name="Terasawa K."/>
            <person name="Matsuzaki M."/>
            <person name="Maruyama S."/>
            <person name="Nishida K."/>
            <person name="Yagisawa F."/>
            <person name="Yoshida Y."/>
            <person name="Fujiwara T."/>
            <person name="Takio S."/>
            <person name="Tamura K."/>
            <person name="Chung S.J."/>
            <person name="Nakamura S."/>
            <person name="Kuroiwa H."/>
            <person name="Tanaka K."/>
            <person name="Sato N."/>
            <person name="Kuroiwa T."/>
        </authorList>
    </citation>
    <scope>NUCLEOTIDE SEQUENCE [LARGE SCALE GENOMIC DNA]</scope>
    <source>
        <strain evidence="5 6">10D</strain>
    </source>
</reference>
<organism evidence="5 6">
    <name type="scientific">Cyanidioschyzon merolae (strain NIES-3377 / 10D)</name>
    <name type="common">Unicellular red alga</name>
    <dbReference type="NCBI Taxonomy" id="280699"/>
    <lineage>
        <taxon>Eukaryota</taxon>
        <taxon>Rhodophyta</taxon>
        <taxon>Bangiophyceae</taxon>
        <taxon>Cyanidiales</taxon>
        <taxon>Cyanidiaceae</taxon>
        <taxon>Cyanidioschyzon</taxon>
    </lineage>
</organism>
<evidence type="ECO:0000256" key="2">
    <source>
        <dbReference type="ARBA" id="ARBA00022829"/>
    </source>
</evidence>
<dbReference type="InterPro" id="IPR039796">
    <property type="entry name" value="MIP18"/>
</dbReference>
<dbReference type="eggNOG" id="KOG3381">
    <property type="taxonomic scope" value="Eukaryota"/>
</dbReference>
<feature type="domain" description="MIP18 family-like" evidence="4">
    <location>
        <begin position="30"/>
        <end position="93"/>
    </location>
</feature>
<dbReference type="Gene3D" id="3.30.300.130">
    <property type="entry name" value="Fe-S cluster assembly (FSCA)"/>
    <property type="match status" value="1"/>
</dbReference>